<evidence type="ECO:0000259" key="14">
    <source>
        <dbReference type="SMART" id="SM00632"/>
    </source>
</evidence>
<dbReference type="RefSeq" id="WP_012796032.1">
    <property type="nucleotide sequence ID" value="NZ_CALJZO010000104.1"/>
</dbReference>
<dbReference type="Gene3D" id="3.20.20.80">
    <property type="entry name" value="Glycosidases"/>
    <property type="match status" value="1"/>
</dbReference>
<feature type="signal peptide" evidence="13">
    <location>
        <begin position="1"/>
        <end position="28"/>
    </location>
</feature>
<dbReference type="GO" id="GO:0046872">
    <property type="term" value="F:metal ion binding"/>
    <property type="evidence" value="ECO:0007669"/>
    <property type="project" value="UniProtKB-KW"/>
</dbReference>
<dbReference type="PANTHER" id="PTHR43447">
    <property type="entry name" value="ALPHA-AMYLASE"/>
    <property type="match status" value="1"/>
</dbReference>
<name>A0A837DCB0_9PSEU</name>
<evidence type="ECO:0000259" key="15">
    <source>
        <dbReference type="SMART" id="SM00642"/>
    </source>
</evidence>
<dbReference type="AlphaFoldDB" id="A0A837DCB0"/>
<organism evidence="16 17">
    <name type="scientific">Saccharomonospora viridis</name>
    <dbReference type="NCBI Taxonomy" id="1852"/>
    <lineage>
        <taxon>Bacteria</taxon>
        <taxon>Bacillati</taxon>
        <taxon>Actinomycetota</taxon>
        <taxon>Actinomycetes</taxon>
        <taxon>Pseudonocardiales</taxon>
        <taxon>Pseudonocardiaceae</taxon>
        <taxon>Saccharomonospora</taxon>
    </lineage>
</organism>
<comment type="caution">
    <text evidence="16">The sequence shown here is derived from an EMBL/GenBank/DDBJ whole genome shotgun (WGS) entry which is preliminary data.</text>
</comment>
<dbReference type="OrthoDB" id="9805159at2"/>
<evidence type="ECO:0000256" key="6">
    <source>
        <dbReference type="ARBA" id="ARBA00022723"/>
    </source>
</evidence>
<proteinExistence type="inferred from homology"/>
<dbReference type="SMART" id="SM00642">
    <property type="entry name" value="Aamy"/>
    <property type="match status" value="1"/>
</dbReference>
<evidence type="ECO:0000256" key="10">
    <source>
        <dbReference type="ARBA" id="ARBA00023295"/>
    </source>
</evidence>
<keyword evidence="7 12" id="KW-0378">Hydrolase</keyword>
<feature type="chain" id="PRO_5032369046" description="Alpha-amylase" evidence="13">
    <location>
        <begin position="29"/>
        <end position="479"/>
    </location>
</feature>
<dbReference type="PRINTS" id="PR00110">
    <property type="entry name" value="ALPHAAMYLASE"/>
</dbReference>
<dbReference type="Pfam" id="PF02806">
    <property type="entry name" value="Alpha-amylase_C"/>
    <property type="match status" value="1"/>
</dbReference>
<keyword evidence="9 12" id="KW-0119">Carbohydrate metabolism</keyword>
<dbReference type="EC" id="3.2.1.1" evidence="4 12"/>
<comment type="cofactor">
    <cofactor evidence="2">
        <name>Ca(2+)</name>
        <dbReference type="ChEBI" id="CHEBI:29108"/>
    </cofactor>
</comment>
<evidence type="ECO:0000256" key="11">
    <source>
        <dbReference type="RuleBase" id="RU003615"/>
    </source>
</evidence>
<evidence type="ECO:0000256" key="8">
    <source>
        <dbReference type="ARBA" id="ARBA00022837"/>
    </source>
</evidence>
<comment type="similarity">
    <text evidence="3 11">Belongs to the glycosyl hydrolase 13 family.</text>
</comment>
<evidence type="ECO:0000256" key="4">
    <source>
        <dbReference type="ARBA" id="ARBA00012595"/>
    </source>
</evidence>
<accession>A0A837DCB0</accession>
<evidence type="ECO:0000256" key="3">
    <source>
        <dbReference type="ARBA" id="ARBA00008061"/>
    </source>
</evidence>
<sequence>MFQRVFAVVLLVSALLTLPVRTTPPADAAPPGERDVIATLFQWNWNSVARACHEQLGPNGYGAVQVSPPTEHVVLGDDGYPWWQDYQPVSYKLESRRGTRAEFANMVNACHDAGVKVYVDVVVNHMSGQDECGTGSAGSEYCHYEYPEAGYGYDDFHHCGRNGDDNIVDYHDRYEVQNCELVNLADLATESETVRDRIGAYLNDLLDLGVDGFRVDAVKHIPAEDVAAILSRLRSPAYIYQETLYGEGEPITPDEYLDNGDVYDGRYARDIARIFNSEKLAYLRDFGTAVPSDRIVVFIDNHDSQRGGETLTYADGARYSLANAFMLAWPVGTPKVNSSFTFDDYDAGPPSDAAGNTTDATCDSGAWQCEHDWQPIRNMVGFHNEVRGEPVVHWWDNGNDTIAFGRGTKGYVVLNDESEPVTGRSFHTGLPEGTYCDVLHGDVVNGACTGPTYTVDAAGWFRADIGAHDGVALHVGARV</sequence>
<gene>
    <name evidence="16" type="ORF">MINT15_21190</name>
</gene>
<dbReference type="InterPro" id="IPR006048">
    <property type="entry name" value="A-amylase/branching_C"/>
</dbReference>
<dbReference type="SUPFAM" id="SSF51011">
    <property type="entry name" value="Glycosyl hydrolase domain"/>
    <property type="match status" value="1"/>
</dbReference>
<reference evidence="16 17" key="1">
    <citation type="submission" date="2014-10" db="EMBL/GenBank/DDBJ databases">
        <title>Genome sequence of Micropolyspora internatus JCM3315.</title>
        <authorList>
            <person name="Shin S.-K."/>
            <person name="Yi H."/>
        </authorList>
    </citation>
    <scope>NUCLEOTIDE SEQUENCE [LARGE SCALE GENOMIC DNA]</scope>
    <source>
        <strain evidence="16 17">JCM 3315</strain>
    </source>
</reference>
<evidence type="ECO:0000313" key="17">
    <source>
        <dbReference type="Proteomes" id="UP000030848"/>
    </source>
</evidence>
<evidence type="ECO:0000256" key="2">
    <source>
        <dbReference type="ARBA" id="ARBA00001913"/>
    </source>
</evidence>
<comment type="catalytic activity">
    <reaction evidence="1 12">
        <text>Endohydrolysis of (1-&gt;4)-alpha-D-glucosidic linkages in polysaccharides containing three or more (1-&gt;4)-alpha-linked D-glucose units.</text>
        <dbReference type="EC" id="3.2.1.1"/>
    </reaction>
</comment>
<protein>
    <recommendedName>
        <fullName evidence="5 12">Alpha-amylase</fullName>
        <ecNumber evidence="4 12">3.2.1.1</ecNumber>
    </recommendedName>
</protein>
<evidence type="ECO:0000313" key="16">
    <source>
        <dbReference type="EMBL" id="KHF45237.1"/>
    </source>
</evidence>
<keyword evidence="6" id="KW-0479">Metal-binding</keyword>
<dbReference type="SMART" id="SM00632">
    <property type="entry name" value="Aamy_C"/>
    <property type="match status" value="1"/>
</dbReference>
<evidence type="ECO:0000256" key="13">
    <source>
        <dbReference type="SAM" id="SignalP"/>
    </source>
</evidence>
<evidence type="ECO:0000256" key="7">
    <source>
        <dbReference type="ARBA" id="ARBA00022801"/>
    </source>
</evidence>
<dbReference type="InterPro" id="IPR031319">
    <property type="entry name" value="A-amylase_C"/>
</dbReference>
<dbReference type="EMBL" id="JRZE01000003">
    <property type="protein sequence ID" value="KHF45237.1"/>
    <property type="molecule type" value="Genomic_DNA"/>
</dbReference>
<dbReference type="Gene3D" id="2.60.40.1180">
    <property type="entry name" value="Golgi alpha-mannosidase II"/>
    <property type="match status" value="1"/>
</dbReference>
<keyword evidence="10 12" id="KW-0326">Glycosidase</keyword>
<evidence type="ECO:0000256" key="12">
    <source>
        <dbReference type="RuleBase" id="RU361134"/>
    </source>
</evidence>
<dbReference type="SMR" id="A0A837DCB0"/>
<dbReference type="SUPFAM" id="SSF51445">
    <property type="entry name" value="(Trans)glycosidases"/>
    <property type="match status" value="1"/>
</dbReference>
<keyword evidence="8" id="KW-0106">Calcium</keyword>
<dbReference type="GO" id="GO:0005975">
    <property type="term" value="P:carbohydrate metabolic process"/>
    <property type="evidence" value="ECO:0007669"/>
    <property type="project" value="InterPro"/>
</dbReference>
<feature type="domain" description="Alpha-amylase C-terminal" evidence="14">
    <location>
        <begin position="392"/>
        <end position="478"/>
    </location>
</feature>
<evidence type="ECO:0000256" key="9">
    <source>
        <dbReference type="ARBA" id="ARBA00023277"/>
    </source>
</evidence>
<dbReference type="GO" id="GO:0004556">
    <property type="term" value="F:alpha-amylase activity"/>
    <property type="evidence" value="ECO:0007669"/>
    <property type="project" value="UniProtKB-UniRule"/>
</dbReference>
<dbReference type="Pfam" id="PF00128">
    <property type="entry name" value="Alpha-amylase"/>
    <property type="match status" value="1"/>
</dbReference>
<feature type="domain" description="Glycosyl hydrolase family 13 catalytic" evidence="15">
    <location>
        <begin position="35"/>
        <end position="383"/>
    </location>
</feature>
<dbReference type="InterPro" id="IPR013780">
    <property type="entry name" value="Glyco_hydro_b"/>
</dbReference>
<dbReference type="InterPro" id="IPR006047">
    <property type="entry name" value="GH13_cat_dom"/>
</dbReference>
<dbReference type="CDD" id="cd11317">
    <property type="entry name" value="AmyAc_bac_euk_AmyA"/>
    <property type="match status" value="1"/>
</dbReference>
<dbReference type="OMA" id="FRYAYDL"/>
<dbReference type="InterPro" id="IPR017853">
    <property type="entry name" value="GH"/>
</dbReference>
<evidence type="ECO:0000256" key="1">
    <source>
        <dbReference type="ARBA" id="ARBA00000548"/>
    </source>
</evidence>
<keyword evidence="13" id="KW-0732">Signal</keyword>
<dbReference type="Proteomes" id="UP000030848">
    <property type="component" value="Unassembled WGS sequence"/>
</dbReference>
<dbReference type="InterPro" id="IPR006046">
    <property type="entry name" value="Alpha_amylase"/>
</dbReference>
<evidence type="ECO:0000256" key="5">
    <source>
        <dbReference type="ARBA" id="ARBA00017303"/>
    </source>
</evidence>